<proteinExistence type="inferred from homology"/>
<dbReference type="Proteomes" id="UP000824890">
    <property type="component" value="Unassembled WGS sequence"/>
</dbReference>
<comment type="caution">
    <text evidence="4">The sequence shown here is derived from an EMBL/GenBank/DDBJ whole genome shotgun (WGS) entry which is preliminary data.</text>
</comment>
<reference evidence="4 5" key="1">
    <citation type="submission" date="2021-05" db="EMBL/GenBank/DDBJ databases">
        <title>Genome Assembly of Synthetic Allotetraploid Brassica napus Reveals Homoeologous Exchanges between Subgenomes.</title>
        <authorList>
            <person name="Davis J.T."/>
        </authorList>
    </citation>
    <scope>NUCLEOTIDE SEQUENCE [LARGE SCALE GENOMIC DNA]</scope>
    <source>
        <strain evidence="5">cv. Da-Ae</strain>
        <tissue evidence="4">Seedling</tissue>
    </source>
</reference>
<dbReference type="PANTHER" id="PTHR11461">
    <property type="entry name" value="SERINE PROTEASE INHIBITOR, SERPIN"/>
    <property type="match status" value="1"/>
</dbReference>
<keyword evidence="5" id="KW-1185">Reference proteome</keyword>
<sequence>MSMYGKPQFNQAQNELALSVAKHVIATTSAKTYNFVFSPASINVILSLLAAKSGGPTANHILSLLQQASSITELNALTNVLADSTASGGSTISAANCVWIDKFLSVEPSFKDLIENSYKAAFNLVDFRTKTEEMVPVLCEEAGVPYVYVPSKEDLAQAGATKRPTCCVLVMLKPAKGELSAEDLEKLKTDYEQVSDDVKELSTSVI</sequence>
<comment type="similarity">
    <text evidence="1">Belongs to the serpin family.</text>
</comment>
<accession>A0ABQ7ZBS3</accession>
<dbReference type="InterPro" id="IPR000215">
    <property type="entry name" value="Serpin_fam"/>
</dbReference>
<dbReference type="InterPro" id="IPR029064">
    <property type="entry name" value="Ribosomal_eL30-like_sf"/>
</dbReference>
<feature type="domain" description="Ribosomal protein eL8/eL30/eS12/Gadd45" evidence="3">
    <location>
        <begin position="133"/>
        <end position="170"/>
    </location>
</feature>
<evidence type="ECO:0000259" key="3">
    <source>
        <dbReference type="Pfam" id="PF01248"/>
    </source>
</evidence>
<dbReference type="Gene3D" id="3.30.497.10">
    <property type="entry name" value="Antithrombin, subunit I, domain 2"/>
    <property type="match status" value="1"/>
</dbReference>
<dbReference type="InterPro" id="IPR023796">
    <property type="entry name" value="Serpin_dom"/>
</dbReference>
<dbReference type="Pfam" id="PF01248">
    <property type="entry name" value="Ribosomal_L7Ae"/>
    <property type="match status" value="1"/>
</dbReference>
<protein>
    <recommendedName>
        <fullName evidence="6">Serpin domain-containing protein</fullName>
    </recommendedName>
</protein>
<organism evidence="4 5">
    <name type="scientific">Brassica napus</name>
    <name type="common">Rape</name>
    <dbReference type="NCBI Taxonomy" id="3708"/>
    <lineage>
        <taxon>Eukaryota</taxon>
        <taxon>Viridiplantae</taxon>
        <taxon>Streptophyta</taxon>
        <taxon>Embryophyta</taxon>
        <taxon>Tracheophyta</taxon>
        <taxon>Spermatophyta</taxon>
        <taxon>Magnoliopsida</taxon>
        <taxon>eudicotyledons</taxon>
        <taxon>Gunneridae</taxon>
        <taxon>Pentapetalae</taxon>
        <taxon>rosids</taxon>
        <taxon>malvids</taxon>
        <taxon>Brassicales</taxon>
        <taxon>Brassicaceae</taxon>
        <taxon>Brassiceae</taxon>
        <taxon>Brassica</taxon>
    </lineage>
</organism>
<evidence type="ECO:0000313" key="5">
    <source>
        <dbReference type="Proteomes" id="UP000824890"/>
    </source>
</evidence>
<dbReference type="EMBL" id="JAGKQM010000015">
    <property type="protein sequence ID" value="KAH0877521.1"/>
    <property type="molecule type" value="Genomic_DNA"/>
</dbReference>
<dbReference type="SUPFAM" id="SSF55315">
    <property type="entry name" value="L30e-like"/>
    <property type="match status" value="1"/>
</dbReference>
<evidence type="ECO:0000259" key="2">
    <source>
        <dbReference type="Pfam" id="PF00079"/>
    </source>
</evidence>
<name>A0ABQ7ZBS3_BRANA</name>
<dbReference type="InterPro" id="IPR036186">
    <property type="entry name" value="Serpin_sf"/>
</dbReference>
<dbReference type="Gene3D" id="3.30.1330.30">
    <property type="match status" value="1"/>
</dbReference>
<evidence type="ECO:0000313" key="4">
    <source>
        <dbReference type="EMBL" id="KAH0877521.1"/>
    </source>
</evidence>
<gene>
    <name evidence="4" type="ORF">HID58_064915</name>
</gene>
<dbReference type="SUPFAM" id="SSF56574">
    <property type="entry name" value="Serpins"/>
    <property type="match status" value="1"/>
</dbReference>
<dbReference type="Pfam" id="PF00079">
    <property type="entry name" value="Serpin"/>
    <property type="match status" value="1"/>
</dbReference>
<evidence type="ECO:0008006" key="6">
    <source>
        <dbReference type="Google" id="ProtNLM"/>
    </source>
</evidence>
<evidence type="ECO:0000256" key="1">
    <source>
        <dbReference type="ARBA" id="ARBA00009500"/>
    </source>
</evidence>
<dbReference type="PANTHER" id="PTHR11461:SF339">
    <property type="entry name" value="SERPIN DOMAIN-CONTAINING PROTEIN"/>
    <property type="match status" value="1"/>
</dbReference>
<feature type="domain" description="Serpin" evidence="2">
    <location>
        <begin position="12"/>
        <end position="132"/>
    </location>
</feature>
<dbReference type="InterPro" id="IPR042178">
    <property type="entry name" value="Serpin_sf_1"/>
</dbReference>
<dbReference type="InterPro" id="IPR004038">
    <property type="entry name" value="Ribosomal_eL8/eL30/eS12/Gad45"/>
</dbReference>